<feature type="transmembrane region" description="Helical" evidence="1">
    <location>
        <begin position="60"/>
        <end position="82"/>
    </location>
</feature>
<dbReference type="KEGG" id="scya:EJ357_00720"/>
<keyword evidence="3" id="KW-1185">Reference proteome</keyword>
<reference evidence="2 3" key="1">
    <citation type="journal article" date="2019" name="Int. J. Syst. Evol. Microbiol.">
        <title>Streptomyces cyaneochromogenes sp. nov., a blue pigment-producing actinomycete from manganese-contaminated soil.</title>
        <authorList>
            <person name="Tang X."/>
            <person name="Zhao J."/>
            <person name="Li K."/>
            <person name="Chen Z."/>
            <person name="Sun Y."/>
            <person name="Gao J."/>
        </authorList>
    </citation>
    <scope>NUCLEOTIDE SEQUENCE [LARGE SCALE GENOMIC DNA]</scope>
    <source>
        <strain evidence="2 3">MK-45</strain>
    </source>
</reference>
<sequence length="127" mass="13488">MHSTQDTGATDVQIRLDSASELDDRLALIGWLRGERGLQGRLHVLPAAPAENELGAGLELLTVSLGSGGIATVLAGSLATWLQNRRTPTTIRISITRADRTLELETGDAAEAEALIQRFLGEDTDGV</sequence>
<evidence type="ECO:0000313" key="3">
    <source>
        <dbReference type="Proteomes" id="UP000280298"/>
    </source>
</evidence>
<accession>A0A3S5HT57</accession>
<keyword evidence="1" id="KW-1133">Transmembrane helix</keyword>
<keyword evidence="1" id="KW-0812">Transmembrane</keyword>
<dbReference type="Proteomes" id="UP000280298">
    <property type="component" value="Chromosome"/>
</dbReference>
<keyword evidence="1" id="KW-0472">Membrane</keyword>
<dbReference type="OrthoDB" id="4239147at2"/>
<dbReference type="AlphaFoldDB" id="A0A3S5HT57"/>
<gene>
    <name evidence="2" type="ORF">EJ357_00720</name>
</gene>
<organism evidence="2 3">
    <name type="scientific">Streptomyces cyaneochromogenes</name>
    <dbReference type="NCBI Taxonomy" id="2496836"/>
    <lineage>
        <taxon>Bacteria</taxon>
        <taxon>Bacillati</taxon>
        <taxon>Actinomycetota</taxon>
        <taxon>Actinomycetes</taxon>
        <taxon>Kitasatosporales</taxon>
        <taxon>Streptomycetaceae</taxon>
        <taxon>Streptomyces</taxon>
    </lineage>
</organism>
<dbReference type="RefSeq" id="WP_126387609.1">
    <property type="nucleotide sequence ID" value="NZ_CP034539.1"/>
</dbReference>
<dbReference type="Pfam" id="PF19953">
    <property type="entry name" value="EACC1"/>
    <property type="match status" value="1"/>
</dbReference>
<evidence type="ECO:0000256" key="1">
    <source>
        <dbReference type="SAM" id="Phobius"/>
    </source>
</evidence>
<protein>
    <submittedName>
        <fullName evidence="2">Uncharacterized protein</fullName>
    </submittedName>
</protein>
<proteinExistence type="predicted"/>
<dbReference type="EMBL" id="CP034539">
    <property type="protein sequence ID" value="AZQ32179.1"/>
    <property type="molecule type" value="Genomic_DNA"/>
</dbReference>
<evidence type="ECO:0000313" key="2">
    <source>
        <dbReference type="EMBL" id="AZQ32179.1"/>
    </source>
</evidence>
<name>A0A3S5HT57_9ACTN</name>
<dbReference type="InterPro" id="IPR045428">
    <property type="entry name" value="EACC1"/>
</dbReference>